<organism evidence="1 2">
    <name type="scientific">Clostridium perfringens</name>
    <dbReference type="NCBI Taxonomy" id="1502"/>
    <lineage>
        <taxon>Bacteria</taxon>
        <taxon>Bacillati</taxon>
        <taxon>Bacillota</taxon>
        <taxon>Clostridia</taxon>
        <taxon>Eubacteriales</taxon>
        <taxon>Clostridiaceae</taxon>
        <taxon>Clostridium</taxon>
    </lineage>
</organism>
<accession>A0ABD4PTX0</accession>
<gene>
    <name evidence="1" type="ORF">JJB78_15695</name>
</gene>
<comment type="caution">
    <text evidence="1">The sequence shown here is derived from an EMBL/GenBank/DDBJ whole genome shotgun (WGS) entry which is preliminary data.</text>
</comment>
<sequence length="85" mass="9700">MEGSIEDFNNVMTLFFGKETGTIRGYALGRQDLKTYYGDSLGDFNYGAIVVPKDNYVLNNLEKFIIKNDKLLLKPNPELNKYEIA</sequence>
<dbReference type="AlphaFoldDB" id="A0ABD4PTX0"/>
<dbReference type="EMBL" id="JAENRE010000012">
    <property type="protein sequence ID" value="MBO3417921.1"/>
    <property type="molecule type" value="Genomic_DNA"/>
</dbReference>
<reference evidence="1 2" key="1">
    <citation type="submission" date="2020-12" db="EMBL/GenBank/DDBJ databases">
        <title>Comparative genomics of Clostridium perfringens reveals patterns of host-associated phylogenetic clades and virulence factors.</title>
        <authorList>
            <person name="Smith A.H."/>
            <person name="Geier R."/>
        </authorList>
    </citation>
    <scope>NUCLEOTIDE SEQUENCE [LARGE SCALE GENOMIC DNA]</scope>
    <source>
        <strain evidence="1 2">CHD15829P</strain>
    </source>
</reference>
<protein>
    <submittedName>
        <fullName evidence="1">Uncharacterized protein</fullName>
    </submittedName>
</protein>
<proteinExistence type="predicted"/>
<dbReference type="Proteomes" id="UP000668358">
    <property type="component" value="Unassembled WGS sequence"/>
</dbReference>
<evidence type="ECO:0000313" key="1">
    <source>
        <dbReference type="EMBL" id="MBO3417921.1"/>
    </source>
</evidence>
<evidence type="ECO:0000313" key="2">
    <source>
        <dbReference type="Proteomes" id="UP000668358"/>
    </source>
</evidence>
<name>A0ABD4PTX0_CLOPF</name>